<evidence type="ECO:0000259" key="8">
    <source>
        <dbReference type="PROSITE" id="PS50112"/>
    </source>
</evidence>
<dbReference type="RefSeq" id="WP_097790824.1">
    <property type="nucleotide sequence ID" value="NZ_BAAADT010000021.1"/>
</dbReference>
<dbReference type="Pfam" id="PF08447">
    <property type="entry name" value="PAS_3"/>
    <property type="match status" value="1"/>
</dbReference>
<name>A0A291PCQ3_9GAMM</name>
<evidence type="ECO:0000256" key="2">
    <source>
        <dbReference type="ARBA" id="ARBA00023224"/>
    </source>
</evidence>
<evidence type="ECO:0000256" key="5">
    <source>
        <dbReference type="SAM" id="MobiDB-lite"/>
    </source>
</evidence>
<dbReference type="PANTHER" id="PTHR43531:SF11">
    <property type="entry name" value="METHYL-ACCEPTING CHEMOTAXIS PROTEIN 3"/>
    <property type="match status" value="1"/>
</dbReference>
<evidence type="ECO:0000256" key="1">
    <source>
        <dbReference type="ARBA" id="ARBA00022500"/>
    </source>
</evidence>
<keyword evidence="2 4" id="KW-0807">Transducer</keyword>
<comment type="similarity">
    <text evidence="3">Belongs to the methyl-accepting chemotaxis (MCP) protein family.</text>
</comment>
<dbReference type="InterPro" id="IPR003660">
    <property type="entry name" value="HAMP_dom"/>
</dbReference>
<accession>A0A291PCQ3</accession>
<dbReference type="InterPro" id="IPR013655">
    <property type="entry name" value="PAS_fold_3"/>
</dbReference>
<dbReference type="GO" id="GO:0007165">
    <property type="term" value="P:signal transduction"/>
    <property type="evidence" value="ECO:0007669"/>
    <property type="project" value="UniProtKB-KW"/>
</dbReference>
<dbReference type="CDD" id="cd06225">
    <property type="entry name" value="HAMP"/>
    <property type="match status" value="1"/>
</dbReference>
<feature type="domain" description="PAS" evidence="8">
    <location>
        <begin position="25"/>
        <end position="50"/>
    </location>
</feature>
<dbReference type="OrthoDB" id="2489132at2"/>
<feature type="region of interest" description="Disordered" evidence="5">
    <location>
        <begin position="510"/>
        <end position="554"/>
    </location>
</feature>
<evidence type="ECO:0000259" key="9">
    <source>
        <dbReference type="PROSITE" id="PS50885"/>
    </source>
</evidence>
<dbReference type="PRINTS" id="PR00260">
    <property type="entry name" value="CHEMTRNSDUCR"/>
</dbReference>
<dbReference type="Pfam" id="PF00015">
    <property type="entry name" value="MCPsignal"/>
    <property type="match status" value="1"/>
</dbReference>
<dbReference type="GO" id="GO:0005886">
    <property type="term" value="C:plasma membrane"/>
    <property type="evidence" value="ECO:0007669"/>
    <property type="project" value="TreeGrafter"/>
</dbReference>
<dbReference type="PROSITE" id="PS50885">
    <property type="entry name" value="HAMP"/>
    <property type="match status" value="1"/>
</dbReference>
<dbReference type="Gene3D" id="3.30.450.20">
    <property type="entry name" value="PAS domain"/>
    <property type="match status" value="1"/>
</dbReference>
<dbReference type="InterPro" id="IPR004090">
    <property type="entry name" value="Chemotax_Me-accpt_rcpt"/>
</dbReference>
<evidence type="ECO:0000313" key="10">
    <source>
        <dbReference type="EMBL" id="ATJ84660.1"/>
    </source>
</evidence>
<dbReference type="Pfam" id="PF00672">
    <property type="entry name" value="HAMP"/>
    <property type="match status" value="1"/>
</dbReference>
<dbReference type="PROSITE" id="PS50112">
    <property type="entry name" value="PAS"/>
    <property type="match status" value="1"/>
</dbReference>
<dbReference type="InterPro" id="IPR035965">
    <property type="entry name" value="PAS-like_dom_sf"/>
</dbReference>
<dbReference type="NCBIfam" id="TIGR00229">
    <property type="entry name" value="sensory_box"/>
    <property type="match status" value="1"/>
</dbReference>
<dbReference type="PANTHER" id="PTHR43531">
    <property type="entry name" value="PROTEIN ICFG"/>
    <property type="match status" value="1"/>
</dbReference>
<gene>
    <name evidence="10" type="primary">aer</name>
    <name evidence="10" type="ORF">BEI_3673</name>
</gene>
<dbReference type="AlphaFoldDB" id="A0A291PCQ3"/>
<protein>
    <submittedName>
        <fullName evidence="10">Aerotaxis sensor receptor protein</fullName>
    </submittedName>
</protein>
<evidence type="ECO:0000259" key="7">
    <source>
        <dbReference type="PROSITE" id="PS50111"/>
    </source>
</evidence>
<dbReference type="Proteomes" id="UP000219993">
    <property type="component" value="Chromosome"/>
</dbReference>
<dbReference type="SUPFAM" id="SSF55785">
    <property type="entry name" value="PYP-like sensor domain (PAS domain)"/>
    <property type="match status" value="1"/>
</dbReference>
<keyword evidence="6" id="KW-0472">Membrane</keyword>
<dbReference type="InterPro" id="IPR001610">
    <property type="entry name" value="PAC"/>
</dbReference>
<dbReference type="SUPFAM" id="SSF58104">
    <property type="entry name" value="Methyl-accepting chemotaxis protein (MCP) signaling domain"/>
    <property type="match status" value="1"/>
</dbReference>
<evidence type="ECO:0000256" key="6">
    <source>
        <dbReference type="SAM" id="Phobius"/>
    </source>
</evidence>
<dbReference type="PROSITE" id="PS50111">
    <property type="entry name" value="CHEMOTAXIS_TRANSDUC_2"/>
    <property type="match status" value="1"/>
</dbReference>
<keyword evidence="11" id="KW-1185">Reference proteome</keyword>
<proteinExistence type="inferred from homology"/>
<evidence type="ECO:0000256" key="4">
    <source>
        <dbReference type="PROSITE-ProRule" id="PRU00284"/>
    </source>
</evidence>
<organism evidence="10 11">
    <name type="scientific">Halomonas beimenensis</name>
    <dbReference type="NCBI Taxonomy" id="475662"/>
    <lineage>
        <taxon>Bacteria</taxon>
        <taxon>Pseudomonadati</taxon>
        <taxon>Pseudomonadota</taxon>
        <taxon>Gammaproteobacteria</taxon>
        <taxon>Oceanospirillales</taxon>
        <taxon>Halomonadaceae</taxon>
        <taxon>Halomonas</taxon>
    </lineage>
</organism>
<dbReference type="InterPro" id="IPR051310">
    <property type="entry name" value="MCP_chemotaxis"/>
</dbReference>
<reference evidence="10 11" key="1">
    <citation type="journal article" date="2017" name="Sci. Rep.">
        <title>Revealing the Saline Adaptation Strategies of the Halophilic Bacterium Halomonas beimenensis through High-throughput Omics and Transposon Mutagenesis Approaches.</title>
        <authorList>
            <person name="Chen Y.H."/>
            <person name="Lin S.S."/>
            <person name="Shyu Y.T."/>
        </authorList>
    </citation>
    <scope>NUCLEOTIDE SEQUENCE [LARGE SCALE GENOMIC DNA]</scope>
    <source>
        <strain evidence="10 11">NTU-111</strain>
    </source>
</reference>
<dbReference type="SMART" id="SM00283">
    <property type="entry name" value="MA"/>
    <property type="match status" value="1"/>
</dbReference>
<dbReference type="SMART" id="SM00304">
    <property type="entry name" value="HAMP"/>
    <property type="match status" value="1"/>
</dbReference>
<keyword evidence="1" id="KW-0145">Chemotaxis</keyword>
<dbReference type="CDD" id="cd11386">
    <property type="entry name" value="MCP_signal"/>
    <property type="match status" value="1"/>
</dbReference>
<dbReference type="CDD" id="cd00130">
    <property type="entry name" value="PAS"/>
    <property type="match status" value="1"/>
</dbReference>
<dbReference type="Gene3D" id="1.10.287.950">
    <property type="entry name" value="Methyl-accepting chemotaxis protein"/>
    <property type="match status" value="1"/>
</dbReference>
<dbReference type="KEGG" id="hbe:BEI_3673"/>
<feature type="transmembrane region" description="Helical" evidence="6">
    <location>
        <begin position="165"/>
        <end position="186"/>
    </location>
</feature>
<keyword evidence="10" id="KW-0675">Receptor</keyword>
<dbReference type="SMART" id="SM00086">
    <property type="entry name" value="PAC"/>
    <property type="match status" value="1"/>
</dbReference>
<evidence type="ECO:0000256" key="3">
    <source>
        <dbReference type="ARBA" id="ARBA00029447"/>
    </source>
</evidence>
<sequence>MRRNLPVTDHEYPIGEHQNLMSRTDLKGRITYASPAFVEVSGFDHAELIGAPHNLIRHPDMPEAAFADLWATLQAGLTWTGLVKNRRKDGSFYWVKAHVVPLVHQGEVQGYTSVRIKPSDAERRLAEWAYPRLREGRTRGIALRRGRLSVSGPLGRLGQRLPRGVSAGLWGVAALAVISAGLGVVWGWPGQLVGILPLLALCASIQSRLGRSSRRLEDFAMQIAAGNLQAELPPPGNDELGEALRSLGLMRRSLANICADIHATLDRVEADTRTLGHDHLDLARRLREQSGQLQATAGGMEELATTVRHNADHTARAEEGARSARDAVTRGGDEVQRLVARMAAISRSAGQMTEALETIDAIASQTNLLALNASVEAARAGASGRGFGVVAHEVRALAERSTASAERIRELIRATLGEIEQGQAQLERLRAGNLGIVEAVADIDERIGEIGLASREQARGFDEINDAVAAMDRITRENAAGVGHCEELGDRLSDQVRWLDRAISSFREPEAGKEFVSRERRRRARQATSSTPPASVPEPAHAGQPVLEAQGSAE</sequence>
<dbReference type="GO" id="GO:0004888">
    <property type="term" value="F:transmembrane signaling receptor activity"/>
    <property type="evidence" value="ECO:0007669"/>
    <property type="project" value="InterPro"/>
</dbReference>
<keyword evidence="6" id="KW-0812">Transmembrane</keyword>
<dbReference type="InterPro" id="IPR000014">
    <property type="entry name" value="PAS"/>
</dbReference>
<dbReference type="GO" id="GO:0006935">
    <property type="term" value="P:chemotaxis"/>
    <property type="evidence" value="ECO:0007669"/>
    <property type="project" value="UniProtKB-KW"/>
</dbReference>
<feature type="domain" description="HAMP" evidence="9">
    <location>
        <begin position="207"/>
        <end position="259"/>
    </location>
</feature>
<dbReference type="EMBL" id="CP021435">
    <property type="protein sequence ID" value="ATJ84660.1"/>
    <property type="molecule type" value="Genomic_DNA"/>
</dbReference>
<feature type="domain" description="Methyl-accepting transducer" evidence="7">
    <location>
        <begin position="264"/>
        <end position="493"/>
    </location>
</feature>
<dbReference type="InterPro" id="IPR004089">
    <property type="entry name" value="MCPsignal_dom"/>
</dbReference>
<keyword evidence="6" id="KW-1133">Transmembrane helix</keyword>
<evidence type="ECO:0000313" key="11">
    <source>
        <dbReference type="Proteomes" id="UP000219993"/>
    </source>
</evidence>